<organism evidence="3 4">
    <name type="scientific">Ereboglobus luteus</name>
    <dbReference type="NCBI Taxonomy" id="1796921"/>
    <lineage>
        <taxon>Bacteria</taxon>
        <taxon>Pseudomonadati</taxon>
        <taxon>Verrucomicrobiota</taxon>
        <taxon>Opitutia</taxon>
        <taxon>Opitutales</taxon>
        <taxon>Opitutaceae</taxon>
        <taxon>Ereboglobus</taxon>
    </lineage>
</organism>
<keyword evidence="2" id="KW-0732">Signal</keyword>
<feature type="compositionally biased region" description="Low complexity" evidence="1">
    <location>
        <begin position="177"/>
        <end position="187"/>
    </location>
</feature>
<evidence type="ECO:0000313" key="4">
    <source>
        <dbReference type="Proteomes" id="UP000244896"/>
    </source>
</evidence>
<dbReference type="Proteomes" id="UP000244896">
    <property type="component" value="Chromosome"/>
</dbReference>
<dbReference type="EMBL" id="CP023004">
    <property type="protein sequence ID" value="AWI08550.1"/>
    <property type="molecule type" value="Genomic_DNA"/>
</dbReference>
<feature type="compositionally biased region" description="Polar residues" evidence="1">
    <location>
        <begin position="142"/>
        <end position="154"/>
    </location>
</feature>
<gene>
    <name evidence="3" type="ORF">CKA38_04145</name>
</gene>
<accession>A0A2U8E164</accession>
<sequence>MNIRRIIFVLIAFGCVAMRAGVSTDSPFVPRGSAAAGKIANNTPIELRAIVSDENGPRFAIYDPAKKEGTWVSVDETGQPFVVRSYDAATNRINVDYQGRTQTIALVEPKFGPGKSIAVSAPVPAGGARTNVAQPVQGRTPRANTPGQQNTQQRSADEAKRLEAIRAEVARRRAQREASAQQNQQRR</sequence>
<feature type="region of interest" description="Disordered" evidence="1">
    <location>
        <begin position="122"/>
        <end position="187"/>
    </location>
</feature>
<dbReference type="KEGG" id="elut:CKA38_04145"/>
<proteinExistence type="predicted"/>
<evidence type="ECO:0000256" key="2">
    <source>
        <dbReference type="SAM" id="SignalP"/>
    </source>
</evidence>
<reference evidence="3 4" key="1">
    <citation type="journal article" date="2018" name="Syst. Appl. Microbiol.">
        <title>Ereboglobus luteus gen. nov. sp. nov. from cockroach guts, and new insights into the oxygen relationship of the genera Opitutus and Didymococcus (Verrucomicrobia: Opitutaceae).</title>
        <authorList>
            <person name="Tegtmeier D."/>
            <person name="Belitz A."/>
            <person name="Radek R."/>
            <person name="Heimerl T."/>
            <person name="Brune A."/>
        </authorList>
    </citation>
    <scope>NUCLEOTIDE SEQUENCE [LARGE SCALE GENOMIC DNA]</scope>
    <source>
        <strain evidence="3 4">Ho45</strain>
    </source>
</reference>
<evidence type="ECO:0000313" key="3">
    <source>
        <dbReference type="EMBL" id="AWI08550.1"/>
    </source>
</evidence>
<dbReference type="AlphaFoldDB" id="A0A2U8E164"/>
<feature type="compositionally biased region" description="Basic and acidic residues" evidence="1">
    <location>
        <begin position="155"/>
        <end position="171"/>
    </location>
</feature>
<keyword evidence="4" id="KW-1185">Reference proteome</keyword>
<protein>
    <submittedName>
        <fullName evidence="3">Uncharacterized protein</fullName>
    </submittedName>
</protein>
<feature type="chain" id="PRO_5016177232" evidence="2">
    <location>
        <begin position="21"/>
        <end position="187"/>
    </location>
</feature>
<evidence type="ECO:0000256" key="1">
    <source>
        <dbReference type="SAM" id="MobiDB-lite"/>
    </source>
</evidence>
<feature type="signal peptide" evidence="2">
    <location>
        <begin position="1"/>
        <end position="20"/>
    </location>
</feature>
<name>A0A2U8E164_9BACT</name>